<evidence type="ECO:0000256" key="3">
    <source>
        <dbReference type="ARBA" id="ARBA00022692"/>
    </source>
</evidence>
<evidence type="ECO:0000313" key="12">
    <source>
        <dbReference type="EMBL" id="URE08020.1"/>
    </source>
</evidence>
<dbReference type="InterPro" id="IPR011989">
    <property type="entry name" value="ARM-like"/>
</dbReference>
<dbReference type="PANTHER" id="PTHR33115">
    <property type="entry name" value="ARM REPEAT SUPERFAMILY PROTEIN"/>
    <property type="match status" value="1"/>
</dbReference>
<evidence type="ECO:0000256" key="4">
    <source>
        <dbReference type="ARBA" id="ARBA00022729"/>
    </source>
</evidence>
<dbReference type="SUPFAM" id="SSF52058">
    <property type="entry name" value="L domain-like"/>
    <property type="match status" value="1"/>
</dbReference>
<evidence type="ECO:0000256" key="10">
    <source>
        <dbReference type="SAM" id="Phobius"/>
    </source>
</evidence>
<evidence type="ECO:0000256" key="8">
    <source>
        <dbReference type="ARBA" id="ARBA00023170"/>
    </source>
</evidence>
<dbReference type="Pfam" id="PF00560">
    <property type="entry name" value="LRR_1"/>
    <property type="match status" value="2"/>
</dbReference>
<organism evidence="12 13">
    <name type="scientific">Musa troglodytarum</name>
    <name type="common">fe'i banana</name>
    <dbReference type="NCBI Taxonomy" id="320322"/>
    <lineage>
        <taxon>Eukaryota</taxon>
        <taxon>Viridiplantae</taxon>
        <taxon>Streptophyta</taxon>
        <taxon>Embryophyta</taxon>
        <taxon>Tracheophyta</taxon>
        <taxon>Spermatophyta</taxon>
        <taxon>Magnoliopsida</taxon>
        <taxon>Liliopsida</taxon>
        <taxon>Zingiberales</taxon>
        <taxon>Musaceae</taxon>
        <taxon>Musa</taxon>
    </lineage>
</organism>
<keyword evidence="13" id="KW-1185">Reference proteome</keyword>
<dbReference type="Proteomes" id="UP001055439">
    <property type="component" value="Chromosome 5"/>
</dbReference>
<keyword evidence="4" id="KW-0732">Signal</keyword>
<keyword evidence="2" id="KW-0433">Leucine-rich repeat</keyword>
<protein>
    <recommendedName>
        <fullName evidence="11">Protein kinase domain-containing protein</fullName>
    </recommendedName>
</protein>
<evidence type="ECO:0000256" key="9">
    <source>
        <dbReference type="SAM" id="MobiDB-lite"/>
    </source>
</evidence>
<feature type="transmembrane region" description="Helical" evidence="10">
    <location>
        <begin position="152"/>
        <end position="172"/>
    </location>
</feature>
<dbReference type="FunFam" id="1.10.510.10:FF:000095">
    <property type="entry name" value="protein STRUBBELIG-RECEPTOR FAMILY 8"/>
    <property type="match status" value="1"/>
</dbReference>
<dbReference type="Gene3D" id="3.30.200.20">
    <property type="entry name" value="Phosphorylase Kinase, domain 1"/>
    <property type="match status" value="1"/>
</dbReference>
<sequence length="1655" mass="183952">MEDQLVSSQIHAKLAFFFLPPPSLRNAVNLIPIKAAIFFSIEPCSIGVCSTILSFEARSSLPRLPMEQSGDGEPSVRLHIVEQSMSASVKLADNYSSAFFEPQRETNDPPKSVDGDPDLTGLCRDSGEVGAPEKKLTLFALRLAILEKAASGLGTLGFIWATVVLLGGFAIALEKKDFWFVTIILLIEGARIFSRSHELEWQHQATWSLTEAGRLSFRALKSSSRLLFRSLKLIFRPFSVHTTRIPNSVEMANDPTSKDAPPPRTWHTSDVPLLPFSGWVFLTRNVSRVLYWLQLLAASACVSLSLMRLVEQDFGRLRPDDPDKKNRKAALDIFYSLALAEALLFLAEKAYWEWKVSYLLLLEEVNRECHFGDAGMVSIKRFFYDAYSKCVEGSIFDGLKMDLVTFAEELLGSSSRDEQLIGARILLKFSTSHRFADATLRKIGTSTQVIERLIEMLNWKNPAEEEIRRSAAVIVSKLAGKKQNALRVAGISGAMESISSLLYTGQSNSNSRPDEASHQCAAAAADHANYGFSVFNLLGLLILKKLAKDHDNCGKIGNTRGLLTKIIGFTSGGETLRRRESATESQIKAVKRSLQVVKMLASTTGQTAKLLRQEISEIVFTVSNIREILQYGENHTVLQKLGIEILTGLAMDEEARERIGVTGGMIKELLRIFFTQQQNAVKVEAGEALAILALESKANCCRILKEMDVVERLVGALHDPVLRINASRILRNLCKHAGHEHLFCLRGVTAAIGTVVKAITTAETKMLEVSLGLAAQVLRFMDAEEFAIRMEQLGIREEEFAETLVRVLQRYRYPSVSVPRMRRFVIEVAMWMMNRDTKCIRVFSDLGMEKELEIVSETTSELECFNVFSGSVGLSRHGTPLCSLVDATLELMTTSSAAITCSFGEKNLMGILELRLFPWIALVLTLLFYMPFSHGYTYEQDVYAINYLYVSLGLPPLPEWTSLGGDPCNDGWQGVECVNSNITAIILNAANLGGELGDKLANFTSLITMDLSNNQIGGSIPEGLPITIRKFFLSDNQFKGSIPGSLSELTLLSDMSLNNNLLSGELPDAFQTLTGLINLDLSYNNLSGKLPPSTESLSSLTTLHIQNNQLSGILDVLQDLPLQDLNIENNMFSGPIPTNLFNIPNFKKDGNPFNTSIAPSPLAAPPTTLPFSQAPAPVIMPANSSEGPIQNGGLSLDNNKISVVKVVGYVGAGVIMLIILVLVVILCISKWQPKERNNEEDHKEQDIRRHERPEEPQISADFNKLHRGGEAVLGEPIKRQDCSFNIQGTRAPLMPPLVEKNTVKPIVTGERNPTVILNPPTSLGPFSVSSLQQFTNSFSEENLIRDGRFGRVYLAEFPQGKLFAVLKLDNKNSNLPVDEFLKLVKRISEIRHPNIVELVGYCMDFDQRLLIYNYFSNTSLYDILHNDCDLKRKLSWNARIQIALEAAKALGYLHEGCQPPIVHQRFEPRKILINDNLAVQVSECGLNSQLPLDFVTQLSGRETAFFCYDAPEVSDSGYYSEKSDAHSFGIVMLELLTGRKPFDSSLPRPEQHLVRWASSQLHDIDALRRMMDPSIGQFPVRSLSRFADIISRCIQQEPEYRPPMSEVVQDLARPLAAAVVGAWKESGMASKSIYFNQEHLLKFEKSSKDKEQNLL</sequence>
<evidence type="ECO:0000313" key="13">
    <source>
        <dbReference type="Proteomes" id="UP001055439"/>
    </source>
</evidence>
<feature type="transmembrane region" description="Helical" evidence="10">
    <location>
        <begin position="1206"/>
        <end position="1228"/>
    </location>
</feature>
<gene>
    <name evidence="12" type="ORF">MUK42_19227</name>
</gene>
<dbReference type="InterPro" id="IPR032675">
    <property type="entry name" value="LRR_dom_sf"/>
</dbReference>
<evidence type="ECO:0000256" key="5">
    <source>
        <dbReference type="ARBA" id="ARBA00022737"/>
    </source>
</evidence>
<keyword evidence="5" id="KW-0677">Repeat</keyword>
<feature type="region of interest" description="Disordered" evidence="9">
    <location>
        <begin position="1234"/>
        <end position="1260"/>
    </location>
</feature>
<evidence type="ECO:0000256" key="7">
    <source>
        <dbReference type="ARBA" id="ARBA00023136"/>
    </source>
</evidence>
<dbReference type="Gene3D" id="1.10.510.10">
    <property type="entry name" value="Transferase(Phosphotransferase) domain 1"/>
    <property type="match status" value="1"/>
</dbReference>
<dbReference type="SUPFAM" id="SSF56112">
    <property type="entry name" value="Protein kinase-like (PK-like)"/>
    <property type="match status" value="1"/>
</dbReference>
<dbReference type="Gene3D" id="3.80.10.10">
    <property type="entry name" value="Ribonuclease Inhibitor"/>
    <property type="match status" value="1"/>
</dbReference>
<keyword evidence="6 10" id="KW-1133">Transmembrane helix</keyword>
<feature type="compositionally biased region" description="Basic and acidic residues" evidence="9">
    <location>
        <begin position="1234"/>
        <end position="1255"/>
    </location>
</feature>
<dbReference type="EMBL" id="CP097507">
    <property type="protein sequence ID" value="URE08020.1"/>
    <property type="molecule type" value="Genomic_DNA"/>
</dbReference>
<proteinExistence type="predicted"/>
<name>A0A9E7G4Q4_9LILI</name>
<evidence type="ECO:0000256" key="2">
    <source>
        <dbReference type="ARBA" id="ARBA00022614"/>
    </source>
</evidence>
<dbReference type="Pfam" id="PF07714">
    <property type="entry name" value="PK_Tyr_Ser-Thr"/>
    <property type="match status" value="1"/>
</dbReference>
<dbReference type="InterPro" id="IPR001611">
    <property type="entry name" value="Leu-rich_rpt"/>
</dbReference>
<dbReference type="InterPro" id="IPR016024">
    <property type="entry name" value="ARM-type_fold"/>
</dbReference>
<dbReference type="Gene3D" id="1.25.10.10">
    <property type="entry name" value="Leucine-rich Repeat Variant"/>
    <property type="match status" value="1"/>
</dbReference>
<dbReference type="InterPro" id="IPR001245">
    <property type="entry name" value="Ser-Thr/Tyr_kinase_cat_dom"/>
</dbReference>
<dbReference type="FunFam" id="3.80.10.10:FF:000062">
    <property type="entry name" value="protein STRUBBELIG-RECEPTOR FAMILY 3"/>
    <property type="match status" value="1"/>
</dbReference>
<accession>A0A9E7G4Q4</accession>
<evidence type="ECO:0000256" key="1">
    <source>
        <dbReference type="ARBA" id="ARBA00004370"/>
    </source>
</evidence>
<dbReference type="SUPFAM" id="SSF48371">
    <property type="entry name" value="ARM repeat"/>
    <property type="match status" value="1"/>
</dbReference>
<dbReference type="InterPro" id="IPR011009">
    <property type="entry name" value="Kinase-like_dom_sf"/>
</dbReference>
<feature type="domain" description="Protein kinase" evidence="11">
    <location>
        <begin position="1338"/>
        <end position="1616"/>
    </location>
</feature>
<keyword evidence="8" id="KW-0675">Receptor</keyword>
<dbReference type="InterPro" id="IPR000719">
    <property type="entry name" value="Prot_kinase_dom"/>
</dbReference>
<comment type="subcellular location">
    <subcellularLocation>
        <location evidence="1">Membrane</location>
    </subcellularLocation>
</comment>
<dbReference type="PANTHER" id="PTHR33115:SF50">
    <property type="entry name" value="ARM REPEAT SUPERFAMILY PROTEIN"/>
    <property type="match status" value="1"/>
</dbReference>
<dbReference type="OrthoDB" id="1668230at2759"/>
<dbReference type="GO" id="GO:0005524">
    <property type="term" value="F:ATP binding"/>
    <property type="evidence" value="ECO:0007669"/>
    <property type="project" value="InterPro"/>
</dbReference>
<evidence type="ECO:0000256" key="6">
    <source>
        <dbReference type="ARBA" id="ARBA00022989"/>
    </source>
</evidence>
<evidence type="ECO:0000259" key="11">
    <source>
        <dbReference type="PROSITE" id="PS50011"/>
    </source>
</evidence>
<keyword evidence="7 10" id="KW-0472">Membrane</keyword>
<dbReference type="FunFam" id="3.30.200.20:FF:000125">
    <property type="entry name" value="Protein STRUBBELIG-RECEPTOR FAMILY 8"/>
    <property type="match status" value="1"/>
</dbReference>
<dbReference type="PROSITE" id="PS50011">
    <property type="entry name" value="PROTEIN_KINASE_DOM"/>
    <property type="match status" value="1"/>
</dbReference>
<feature type="transmembrane region" description="Helical" evidence="10">
    <location>
        <begin position="916"/>
        <end position="932"/>
    </location>
</feature>
<dbReference type="GO" id="GO:0004672">
    <property type="term" value="F:protein kinase activity"/>
    <property type="evidence" value="ECO:0007669"/>
    <property type="project" value="InterPro"/>
</dbReference>
<reference evidence="12" key="1">
    <citation type="submission" date="2022-05" db="EMBL/GenBank/DDBJ databases">
        <title>The Musa troglodytarum L. genome provides insights into the mechanism of non-climacteric behaviour and enrichment of carotenoids.</title>
        <authorList>
            <person name="Wang J."/>
        </authorList>
    </citation>
    <scope>NUCLEOTIDE SEQUENCE</scope>
    <source>
        <tissue evidence="12">Leaf</tissue>
    </source>
</reference>
<dbReference type="GO" id="GO:0016020">
    <property type="term" value="C:membrane"/>
    <property type="evidence" value="ECO:0007669"/>
    <property type="project" value="UniProtKB-SubCell"/>
</dbReference>
<keyword evidence="3 10" id="KW-0812">Transmembrane</keyword>